<dbReference type="EMBL" id="NXIE01000001">
    <property type="protein sequence ID" value="RXK14200.1"/>
    <property type="molecule type" value="Genomic_DNA"/>
</dbReference>
<evidence type="ECO:0000256" key="1">
    <source>
        <dbReference type="ARBA" id="ARBA00001933"/>
    </source>
</evidence>
<gene>
    <name evidence="4" type="ORF">CP965_01770</name>
</gene>
<keyword evidence="4" id="KW-0032">Aminotransferase</keyword>
<sequence>MKKFEHGGDTKSFAKKAECEEKEVIDLSSNINFLKPKLDIDFNTLNISSYPNYDKLYKAISNHYKVMKSQIELYNGGSSAIFKLFENLNIKHCTIYSPAYLEYKKAAQNFGYKIDLINRFKDINKEVKKGSFVIFVNPSTPDAKCYDIKKLLNYWIKKECIILIDESFLEFTDFESATKYLKEYNKLYILKSMTKFYSSAGIRVGTIISSKENIKKLKEKEPMWKISTFDMNYLIEVLKYKSFYKKAKKKNRENLELLYSTVKKHSFIKMIQHQSEANYILVKLQGIKVKELQEKLIPYKIMIRDCSNFDFLEKYHIRIAVKSKKSIKLLDKAFKEIDKCI</sequence>
<protein>
    <submittedName>
        <fullName evidence="4">Aminotransferase class I/II</fullName>
    </submittedName>
</protein>
<dbReference type="InterPro" id="IPR004839">
    <property type="entry name" value="Aminotransferase_I/II_large"/>
</dbReference>
<dbReference type="AlphaFoldDB" id="A0A4Q1AYX6"/>
<evidence type="ECO:0000313" key="5">
    <source>
        <dbReference type="Proteomes" id="UP000289718"/>
    </source>
</evidence>
<evidence type="ECO:0000256" key="2">
    <source>
        <dbReference type="ARBA" id="ARBA00022898"/>
    </source>
</evidence>
<dbReference type="Gene3D" id="3.90.1150.10">
    <property type="entry name" value="Aspartate Aminotransferase, domain 1"/>
    <property type="match status" value="1"/>
</dbReference>
<organism evidence="4 5">
    <name type="scientific">Halarcobacter mediterraneus</name>
    <dbReference type="NCBI Taxonomy" id="2023153"/>
    <lineage>
        <taxon>Bacteria</taxon>
        <taxon>Pseudomonadati</taxon>
        <taxon>Campylobacterota</taxon>
        <taxon>Epsilonproteobacteria</taxon>
        <taxon>Campylobacterales</taxon>
        <taxon>Arcobacteraceae</taxon>
        <taxon>Halarcobacter</taxon>
    </lineage>
</organism>
<comment type="cofactor">
    <cofactor evidence="1">
        <name>pyridoxal 5'-phosphate</name>
        <dbReference type="ChEBI" id="CHEBI:597326"/>
    </cofactor>
</comment>
<keyword evidence="5" id="KW-1185">Reference proteome</keyword>
<dbReference type="Gene3D" id="3.40.640.10">
    <property type="entry name" value="Type I PLP-dependent aspartate aminotransferase-like (Major domain)"/>
    <property type="match status" value="1"/>
</dbReference>
<accession>A0A4Q1AYX6</accession>
<dbReference type="InterPro" id="IPR015424">
    <property type="entry name" value="PyrdxlP-dep_Trfase"/>
</dbReference>
<dbReference type="GO" id="GO:0008483">
    <property type="term" value="F:transaminase activity"/>
    <property type="evidence" value="ECO:0007669"/>
    <property type="project" value="UniProtKB-KW"/>
</dbReference>
<dbReference type="OrthoDB" id="9813612at2"/>
<proteinExistence type="predicted"/>
<comment type="caution">
    <text evidence="4">The sequence shown here is derived from an EMBL/GenBank/DDBJ whole genome shotgun (WGS) entry which is preliminary data.</text>
</comment>
<keyword evidence="4" id="KW-0808">Transferase</keyword>
<dbReference type="PANTHER" id="PTHR42885:SF1">
    <property type="entry name" value="THREONINE-PHOSPHATE DECARBOXYLASE"/>
    <property type="match status" value="1"/>
</dbReference>
<feature type="domain" description="Aminotransferase class I/classII large" evidence="3">
    <location>
        <begin position="41"/>
        <end position="333"/>
    </location>
</feature>
<evidence type="ECO:0000313" key="4">
    <source>
        <dbReference type="EMBL" id="RXK14200.1"/>
    </source>
</evidence>
<dbReference type="Proteomes" id="UP000289718">
    <property type="component" value="Unassembled WGS sequence"/>
</dbReference>
<dbReference type="InterPro" id="IPR015422">
    <property type="entry name" value="PyrdxlP-dep_Trfase_small"/>
</dbReference>
<dbReference type="PANTHER" id="PTHR42885">
    <property type="entry name" value="HISTIDINOL-PHOSPHATE AMINOTRANSFERASE-RELATED"/>
    <property type="match status" value="1"/>
</dbReference>
<dbReference type="CDD" id="cd00609">
    <property type="entry name" value="AAT_like"/>
    <property type="match status" value="1"/>
</dbReference>
<dbReference type="GO" id="GO:0030170">
    <property type="term" value="F:pyridoxal phosphate binding"/>
    <property type="evidence" value="ECO:0007669"/>
    <property type="project" value="InterPro"/>
</dbReference>
<reference evidence="4 5" key="1">
    <citation type="submission" date="2017-09" db="EMBL/GenBank/DDBJ databases">
        <title>Genomics of the genus Arcobacter.</title>
        <authorList>
            <person name="Perez-Cataluna A."/>
            <person name="Figueras M.J."/>
            <person name="Salas-Masso N."/>
        </authorList>
    </citation>
    <scope>NUCLEOTIDE SEQUENCE [LARGE SCALE GENOMIC DNA]</scope>
    <source>
        <strain evidence="4 5">F156-34</strain>
    </source>
</reference>
<evidence type="ECO:0000259" key="3">
    <source>
        <dbReference type="Pfam" id="PF00155"/>
    </source>
</evidence>
<dbReference type="InterPro" id="IPR015421">
    <property type="entry name" value="PyrdxlP-dep_Trfase_major"/>
</dbReference>
<dbReference type="Pfam" id="PF00155">
    <property type="entry name" value="Aminotran_1_2"/>
    <property type="match status" value="1"/>
</dbReference>
<name>A0A4Q1AYX6_9BACT</name>
<keyword evidence="2" id="KW-0663">Pyridoxal phosphate</keyword>
<dbReference type="RefSeq" id="WP_129060311.1">
    <property type="nucleotide sequence ID" value="NZ_NXIE01000001.1"/>
</dbReference>
<dbReference type="SUPFAM" id="SSF53383">
    <property type="entry name" value="PLP-dependent transferases"/>
    <property type="match status" value="1"/>
</dbReference>